<dbReference type="OrthoDB" id="3038759at2759"/>
<dbReference type="AlphaFoldDB" id="A0A0C2X175"/>
<evidence type="ECO:0000313" key="2">
    <source>
        <dbReference type="Proteomes" id="UP000054097"/>
    </source>
</evidence>
<sequence>MASNHDNAKVPFDILGLIFAHYAEGETIRFPLETLLLVCRDWNRAALGHRALWSDFKIYLGHESTSIMWNVRLPQRLARCGPDCLLDIDLRNILEIMNEEEAPEVTHGDALYIPSSCARDPDEEWGTECYCFDIARTCVESSLSELSGPDGSFCWRWRTLRLELGHSPWHPGSRLLTNALSYPTPNLKVVYFDHVWLETRVAEKIVLPNTSGVLDLTLLDCELPSLHTFDDVHEAMVGWRDLAGYPPPLRALHGAKRIQTLGLWSDSSGRIQLPSQLHQLQTLHIKADHIPAELSTIEFPLLNTLAVCWAIQNPIPTILRCRGIPINNLRKITIESTLHTFKINSEDEYVTASESLLALFRRATSLRNMSSSGGALAIILKILWDTIENGQYTGLFPSAKGSVERAWITNLDGGDTFEFNGEETIESLQALCRQWLPYYKRFLF</sequence>
<proteinExistence type="predicted"/>
<keyword evidence="2" id="KW-1185">Reference proteome</keyword>
<dbReference type="EMBL" id="KN824340">
    <property type="protein sequence ID" value="KIM23252.1"/>
    <property type="molecule type" value="Genomic_DNA"/>
</dbReference>
<organism evidence="1 2">
    <name type="scientific">Serendipita vermifera MAFF 305830</name>
    <dbReference type="NCBI Taxonomy" id="933852"/>
    <lineage>
        <taxon>Eukaryota</taxon>
        <taxon>Fungi</taxon>
        <taxon>Dikarya</taxon>
        <taxon>Basidiomycota</taxon>
        <taxon>Agaricomycotina</taxon>
        <taxon>Agaricomycetes</taxon>
        <taxon>Sebacinales</taxon>
        <taxon>Serendipitaceae</taxon>
        <taxon>Serendipita</taxon>
    </lineage>
</organism>
<gene>
    <name evidence="1" type="ORF">M408DRAFT_28048</name>
</gene>
<evidence type="ECO:0008006" key="3">
    <source>
        <dbReference type="Google" id="ProtNLM"/>
    </source>
</evidence>
<dbReference type="HOGENOM" id="CLU_045728_1_0_1"/>
<evidence type="ECO:0000313" key="1">
    <source>
        <dbReference type="EMBL" id="KIM23252.1"/>
    </source>
</evidence>
<name>A0A0C2X175_SERVB</name>
<reference evidence="1 2" key="1">
    <citation type="submission" date="2014-04" db="EMBL/GenBank/DDBJ databases">
        <authorList>
            <consortium name="DOE Joint Genome Institute"/>
            <person name="Kuo A."/>
            <person name="Zuccaro A."/>
            <person name="Kohler A."/>
            <person name="Nagy L.G."/>
            <person name="Floudas D."/>
            <person name="Copeland A."/>
            <person name="Barry K.W."/>
            <person name="Cichocki N."/>
            <person name="Veneault-Fourrey C."/>
            <person name="LaButti K."/>
            <person name="Lindquist E.A."/>
            <person name="Lipzen A."/>
            <person name="Lundell T."/>
            <person name="Morin E."/>
            <person name="Murat C."/>
            <person name="Sun H."/>
            <person name="Tunlid A."/>
            <person name="Henrissat B."/>
            <person name="Grigoriev I.V."/>
            <person name="Hibbett D.S."/>
            <person name="Martin F."/>
            <person name="Nordberg H.P."/>
            <person name="Cantor M.N."/>
            <person name="Hua S.X."/>
        </authorList>
    </citation>
    <scope>NUCLEOTIDE SEQUENCE [LARGE SCALE GENOMIC DNA]</scope>
    <source>
        <strain evidence="1 2">MAFF 305830</strain>
    </source>
</reference>
<accession>A0A0C2X175</accession>
<reference evidence="2" key="2">
    <citation type="submission" date="2015-01" db="EMBL/GenBank/DDBJ databases">
        <title>Evolutionary Origins and Diversification of the Mycorrhizal Mutualists.</title>
        <authorList>
            <consortium name="DOE Joint Genome Institute"/>
            <consortium name="Mycorrhizal Genomics Consortium"/>
            <person name="Kohler A."/>
            <person name="Kuo A."/>
            <person name="Nagy L.G."/>
            <person name="Floudas D."/>
            <person name="Copeland A."/>
            <person name="Barry K.W."/>
            <person name="Cichocki N."/>
            <person name="Veneault-Fourrey C."/>
            <person name="LaButti K."/>
            <person name="Lindquist E.A."/>
            <person name="Lipzen A."/>
            <person name="Lundell T."/>
            <person name="Morin E."/>
            <person name="Murat C."/>
            <person name="Riley R."/>
            <person name="Ohm R."/>
            <person name="Sun H."/>
            <person name="Tunlid A."/>
            <person name="Henrissat B."/>
            <person name="Grigoriev I.V."/>
            <person name="Hibbett D.S."/>
            <person name="Martin F."/>
        </authorList>
    </citation>
    <scope>NUCLEOTIDE SEQUENCE [LARGE SCALE GENOMIC DNA]</scope>
    <source>
        <strain evidence="2">MAFF 305830</strain>
    </source>
</reference>
<dbReference type="Proteomes" id="UP000054097">
    <property type="component" value="Unassembled WGS sequence"/>
</dbReference>
<protein>
    <recommendedName>
        <fullName evidence="3">F-box domain-containing protein</fullName>
    </recommendedName>
</protein>